<gene>
    <name evidence="4" type="ORF">K3177_10415</name>
</gene>
<name>A0ABS7JFX2_9SPHN</name>
<dbReference type="InterPro" id="IPR003715">
    <property type="entry name" value="Poly_export_N"/>
</dbReference>
<comment type="caution">
    <text evidence="4">The sequence shown here is derived from an EMBL/GenBank/DDBJ whole genome shotgun (WGS) entry which is preliminary data.</text>
</comment>
<reference evidence="4 5" key="1">
    <citation type="submission" date="2021-08" db="EMBL/GenBank/DDBJ databases">
        <title>Comparative Genomics Analysis of the Genus Qipengyuania Reveals Extensive Genetic Diversity and Metabolic Versatility, Including the Description of Fifteen Novel Species.</title>
        <authorList>
            <person name="Liu Y."/>
        </authorList>
    </citation>
    <scope>NUCLEOTIDE SEQUENCE [LARGE SCALE GENOMIC DNA]</scope>
    <source>
        <strain evidence="4 5">GH25</strain>
    </source>
</reference>
<keyword evidence="1" id="KW-0732">Signal</keyword>
<feature type="domain" description="Polysaccharide export protein N-terminal" evidence="2">
    <location>
        <begin position="23"/>
        <end position="98"/>
    </location>
</feature>
<evidence type="ECO:0000256" key="1">
    <source>
        <dbReference type="ARBA" id="ARBA00022729"/>
    </source>
</evidence>
<dbReference type="Gene3D" id="3.10.560.10">
    <property type="entry name" value="Outer membrane lipoprotein wza domain like"/>
    <property type="match status" value="1"/>
</dbReference>
<evidence type="ECO:0000259" key="3">
    <source>
        <dbReference type="Pfam" id="PF10531"/>
    </source>
</evidence>
<feature type="domain" description="Soluble ligand binding" evidence="3">
    <location>
        <begin position="105"/>
        <end position="152"/>
    </location>
</feature>
<dbReference type="PANTHER" id="PTHR33619">
    <property type="entry name" value="POLYSACCHARIDE EXPORT PROTEIN GFCE-RELATED"/>
    <property type="match status" value="1"/>
</dbReference>
<dbReference type="Pfam" id="PF02563">
    <property type="entry name" value="Poly_export"/>
    <property type="match status" value="1"/>
</dbReference>
<dbReference type="InterPro" id="IPR019554">
    <property type="entry name" value="Soluble_ligand-bd"/>
</dbReference>
<dbReference type="Pfam" id="PF10531">
    <property type="entry name" value="SLBB"/>
    <property type="match status" value="1"/>
</dbReference>
<accession>A0ABS7JFX2</accession>
<dbReference type="InterPro" id="IPR049712">
    <property type="entry name" value="Poly_export"/>
</dbReference>
<sequence length="178" mass="19255">MAAFALLGACSSPLGSLPPVSDASASEYKLQPGDELLVTIQDVAQADRSYIIDSGGTISLPLLQEVKVAGLSVREVENRIAEGFRARELLKNPIISVQPGALRPFYVIGEVNSPGEINYRQGMTVLSAISAAGGYTYRAQEGQVEVVRTVNGQEVRSKASEDTLIQPGDRIRVYERWF</sequence>
<dbReference type="Gene3D" id="3.30.1950.10">
    <property type="entry name" value="wza like domain"/>
    <property type="match status" value="1"/>
</dbReference>
<evidence type="ECO:0000313" key="4">
    <source>
        <dbReference type="EMBL" id="MBX7488926.1"/>
    </source>
</evidence>
<evidence type="ECO:0000259" key="2">
    <source>
        <dbReference type="Pfam" id="PF02563"/>
    </source>
</evidence>
<dbReference type="EMBL" id="JAIGNQ010000003">
    <property type="protein sequence ID" value="MBX7488926.1"/>
    <property type="molecule type" value="Genomic_DNA"/>
</dbReference>
<keyword evidence="5" id="KW-1185">Reference proteome</keyword>
<protein>
    <submittedName>
        <fullName evidence="4">Polysaccharide export protein</fullName>
    </submittedName>
</protein>
<organism evidence="4 5">
    <name type="scientific">Qipengyuania pacifica</name>
    <dbReference type="NCBI Taxonomy" id="2860199"/>
    <lineage>
        <taxon>Bacteria</taxon>
        <taxon>Pseudomonadati</taxon>
        <taxon>Pseudomonadota</taxon>
        <taxon>Alphaproteobacteria</taxon>
        <taxon>Sphingomonadales</taxon>
        <taxon>Erythrobacteraceae</taxon>
        <taxon>Qipengyuania</taxon>
    </lineage>
</organism>
<evidence type="ECO:0000313" key="5">
    <source>
        <dbReference type="Proteomes" id="UP000776651"/>
    </source>
</evidence>
<dbReference type="PANTHER" id="PTHR33619:SF3">
    <property type="entry name" value="POLYSACCHARIDE EXPORT PROTEIN GFCE-RELATED"/>
    <property type="match status" value="1"/>
</dbReference>
<proteinExistence type="predicted"/>
<dbReference type="Proteomes" id="UP000776651">
    <property type="component" value="Unassembled WGS sequence"/>
</dbReference>